<gene>
    <name evidence="9" type="primary">pmeA</name>
    <name evidence="9" type="ORF">PEBR_06236</name>
</gene>
<dbReference type="PANTHER" id="PTHR31321">
    <property type="entry name" value="ACYL-COA THIOESTER HYDROLASE YBHC-RELATED"/>
    <property type="match status" value="1"/>
</dbReference>
<dbReference type="PANTHER" id="PTHR31321:SF57">
    <property type="entry name" value="PECTINESTERASE 53-RELATED"/>
    <property type="match status" value="1"/>
</dbReference>
<dbReference type="EMBL" id="LJBN01000090">
    <property type="protein sequence ID" value="OOQ90299.1"/>
    <property type="molecule type" value="Genomic_DNA"/>
</dbReference>
<feature type="chain" id="PRO_5012074651" description="pectinesterase" evidence="7">
    <location>
        <begin position="19"/>
        <end position="346"/>
    </location>
</feature>
<evidence type="ECO:0000256" key="1">
    <source>
        <dbReference type="ARBA" id="ARBA00005184"/>
    </source>
</evidence>
<evidence type="ECO:0000256" key="7">
    <source>
        <dbReference type="SAM" id="SignalP"/>
    </source>
</evidence>
<protein>
    <recommendedName>
        <fullName evidence="3">pectinesterase</fullName>
        <ecNumber evidence="3">3.1.1.11</ecNumber>
    </recommendedName>
    <alternativeName>
        <fullName evidence="6">Pectin methylesterase A</fullName>
    </alternativeName>
</protein>
<evidence type="ECO:0000313" key="9">
    <source>
        <dbReference type="EMBL" id="OOQ90299.1"/>
    </source>
</evidence>
<feature type="domain" description="Pectinesterase catalytic" evidence="8">
    <location>
        <begin position="205"/>
        <end position="320"/>
    </location>
</feature>
<dbReference type="UniPathway" id="UPA00545">
    <property type="reaction ID" value="UER00823"/>
</dbReference>
<dbReference type="InterPro" id="IPR012334">
    <property type="entry name" value="Pectin_lyas_fold"/>
</dbReference>
<evidence type="ECO:0000256" key="3">
    <source>
        <dbReference type="ARBA" id="ARBA00013229"/>
    </source>
</evidence>
<dbReference type="Pfam" id="PF01095">
    <property type="entry name" value="Pectinesterase"/>
    <property type="match status" value="2"/>
</dbReference>
<evidence type="ECO:0000313" key="10">
    <source>
        <dbReference type="Proteomes" id="UP000190744"/>
    </source>
</evidence>
<feature type="signal peptide" evidence="7">
    <location>
        <begin position="1"/>
        <end position="18"/>
    </location>
</feature>
<dbReference type="Proteomes" id="UP000190744">
    <property type="component" value="Unassembled WGS sequence"/>
</dbReference>
<comment type="pathway">
    <text evidence="1">Glycan metabolism; pectin degradation; 2-dehydro-3-deoxy-D-gluconate from pectin: step 1/5.</text>
</comment>
<evidence type="ECO:0000256" key="6">
    <source>
        <dbReference type="ARBA" id="ARBA00042203"/>
    </source>
</evidence>
<dbReference type="InterPro" id="IPR000070">
    <property type="entry name" value="Pectinesterase_cat"/>
</dbReference>
<dbReference type="GO" id="GO:0030599">
    <property type="term" value="F:pectinesterase activity"/>
    <property type="evidence" value="ECO:0007669"/>
    <property type="project" value="UniProtKB-EC"/>
</dbReference>
<reference evidence="10" key="1">
    <citation type="submission" date="2015-09" db="EMBL/GenBank/DDBJ databases">
        <authorList>
            <person name="Fill T.P."/>
            <person name="Baretta J.F."/>
            <person name="de Almeida L.G."/>
            <person name="Rocha M."/>
            <person name="de Souza D.H."/>
            <person name="Malavazi I."/>
            <person name="Cerdeira L.T."/>
            <person name="Hong H."/>
            <person name="Samborskyy M."/>
            <person name="de Vasconcelos A.T."/>
            <person name="Leadlay P."/>
            <person name="Rodrigues-Filho E."/>
        </authorList>
    </citation>
    <scope>NUCLEOTIDE SEQUENCE [LARGE SCALE GENOMIC DNA]</scope>
    <source>
        <strain evidence="10">LaBioMMi 136</strain>
    </source>
</reference>
<keyword evidence="7" id="KW-0732">Signal</keyword>
<dbReference type="EC" id="3.1.1.11" evidence="3"/>
<accession>A0A1S9RXP7</accession>
<evidence type="ECO:0000256" key="2">
    <source>
        <dbReference type="ARBA" id="ARBA00008891"/>
    </source>
</evidence>
<evidence type="ECO:0000256" key="5">
    <source>
        <dbReference type="ARBA" id="ARBA00023085"/>
    </source>
</evidence>
<dbReference type="AlphaFoldDB" id="A0A1S9RXP7"/>
<dbReference type="SUPFAM" id="SSF51126">
    <property type="entry name" value="Pectin lyase-like"/>
    <property type="match status" value="1"/>
</dbReference>
<dbReference type="Gene3D" id="2.160.20.10">
    <property type="entry name" value="Single-stranded right-handed beta-helix, Pectin lyase-like"/>
    <property type="match status" value="1"/>
</dbReference>
<organism evidence="9 10">
    <name type="scientific">Penicillium brasilianum</name>
    <dbReference type="NCBI Taxonomy" id="104259"/>
    <lineage>
        <taxon>Eukaryota</taxon>
        <taxon>Fungi</taxon>
        <taxon>Dikarya</taxon>
        <taxon>Ascomycota</taxon>
        <taxon>Pezizomycotina</taxon>
        <taxon>Eurotiomycetes</taxon>
        <taxon>Eurotiomycetidae</taxon>
        <taxon>Eurotiales</taxon>
        <taxon>Aspergillaceae</taxon>
        <taxon>Penicillium</taxon>
    </lineage>
</organism>
<dbReference type="GO" id="GO:0042545">
    <property type="term" value="P:cell wall modification"/>
    <property type="evidence" value="ECO:0007669"/>
    <property type="project" value="InterPro"/>
</dbReference>
<name>A0A1S9RXP7_PENBI</name>
<comment type="caution">
    <text evidence="9">The sequence shown here is derived from an EMBL/GenBank/DDBJ whole genome shotgun (WGS) entry which is preliminary data.</text>
</comment>
<keyword evidence="4" id="KW-0378">Hydrolase</keyword>
<feature type="domain" description="Pectinesterase catalytic" evidence="8">
    <location>
        <begin position="42"/>
        <end position="184"/>
    </location>
</feature>
<evidence type="ECO:0000259" key="8">
    <source>
        <dbReference type="Pfam" id="PF01095"/>
    </source>
</evidence>
<keyword evidence="5" id="KW-0063">Aspartyl esterase</keyword>
<dbReference type="InterPro" id="IPR011050">
    <property type="entry name" value="Pectin_lyase_fold/virulence"/>
</dbReference>
<comment type="similarity">
    <text evidence="2">Belongs to the pectinesterase family.</text>
</comment>
<evidence type="ECO:0000256" key="4">
    <source>
        <dbReference type="ARBA" id="ARBA00022801"/>
    </source>
</evidence>
<proteinExistence type="inferred from homology"/>
<dbReference type="GO" id="GO:0045490">
    <property type="term" value="P:pectin catabolic process"/>
    <property type="evidence" value="ECO:0007669"/>
    <property type="project" value="UniProtKB-UniPathway"/>
</dbReference>
<sequence length="346" mass="36099">MHLSTLLSALSLVTGIIAAPSALNRRTSRTSAPSGCLTVGSGGTYSTIGAALTALGSSTSAACIYVASGTYTEQLTISYAGTLTLYGETSDTGTYKDNTVTITHTISSPDAGSLDKSATVNVVSAGFKMYNINVVNGYGKGAQAVALVGNANKLGFYGCQFTGYQDTLYAKAGTQYYSNCMIEGMNLGPPACQIHTTAHSNTHPGAVDYIFGDASAWFGECDIVSNGAGAITANSRETSTDTAWYAIDHCNVKAASGLDLDGDVYLGRPWRVLARVIYQNSVLGSLINAKGWTTMAANATPLYYEYNNSGDGSSTSAREYESSISAGVTKKTVLGSDYGDWIDSSY</sequence>